<evidence type="ECO:0000256" key="1">
    <source>
        <dbReference type="ARBA" id="ARBA00009497"/>
    </source>
</evidence>
<evidence type="ECO:0000259" key="3">
    <source>
        <dbReference type="Pfam" id="PF00210"/>
    </source>
</evidence>
<dbReference type="GO" id="GO:0008199">
    <property type="term" value="F:ferric iron binding"/>
    <property type="evidence" value="ECO:0007669"/>
    <property type="project" value="InterPro"/>
</dbReference>
<dbReference type="SUPFAM" id="SSF47240">
    <property type="entry name" value="Ferritin-like"/>
    <property type="match status" value="1"/>
</dbReference>
<feature type="domain" description="Ferritin/DPS" evidence="3">
    <location>
        <begin position="21"/>
        <end position="158"/>
    </location>
</feature>
<name>A0A1C4H6C6_9BIFI</name>
<evidence type="ECO:0000256" key="2">
    <source>
        <dbReference type="RuleBase" id="RU003875"/>
    </source>
</evidence>
<sequence length="165" mass="18830">MTNEFLSPGLDQATSDKIVSILQNRLAQEEEASLILKHAHWNVAGPSFIGVHEMLDPEVDAVRNMADETAERIATLGGSAEGTPESIINNRTWSEFKLMGRRNTQDYLKALIEYYADFIIAERKAYEELDPIDIISSNIMQDHVQELEHFNWFMNSHLIEEQTHA</sequence>
<dbReference type="Gene3D" id="1.20.1260.10">
    <property type="match status" value="1"/>
</dbReference>
<organism evidence="4 5">
    <name type="scientific">Bifidobacterium commune</name>
    <dbReference type="NCBI Taxonomy" id="1505727"/>
    <lineage>
        <taxon>Bacteria</taxon>
        <taxon>Bacillati</taxon>
        <taxon>Actinomycetota</taxon>
        <taxon>Actinomycetes</taxon>
        <taxon>Bifidobacteriales</taxon>
        <taxon>Bifidobacteriaceae</taxon>
        <taxon>Bifidobacterium</taxon>
    </lineage>
</organism>
<dbReference type="GO" id="GO:0003677">
    <property type="term" value="F:DNA binding"/>
    <property type="evidence" value="ECO:0007669"/>
    <property type="project" value="UniProtKB-KW"/>
</dbReference>
<dbReference type="InterPro" id="IPR012347">
    <property type="entry name" value="Ferritin-like"/>
</dbReference>
<dbReference type="PANTHER" id="PTHR42932:SF3">
    <property type="entry name" value="DNA PROTECTION DURING STARVATION PROTEIN"/>
    <property type="match status" value="1"/>
</dbReference>
<evidence type="ECO:0000313" key="4">
    <source>
        <dbReference type="EMBL" id="SCC80321.1"/>
    </source>
</evidence>
<dbReference type="PIRSF" id="PIRSF005900">
    <property type="entry name" value="Dps"/>
    <property type="match status" value="1"/>
</dbReference>
<dbReference type="InterPro" id="IPR023188">
    <property type="entry name" value="DPS_DNA-bd_CS"/>
</dbReference>
<dbReference type="InterPro" id="IPR009078">
    <property type="entry name" value="Ferritin-like_SF"/>
</dbReference>
<dbReference type="PROSITE" id="PS00818">
    <property type="entry name" value="DPS_1"/>
    <property type="match status" value="1"/>
</dbReference>
<dbReference type="PRINTS" id="PR01346">
    <property type="entry name" value="HELNAPAPROT"/>
</dbReference>
<dbReference type="Pfam" id="PF00210">
    <property type="entry name" value="Ferritin"/>
    <property type="match status" value="1"/>
</dbReference>
<protein>
    <submittedName>
        <fullName evidence="4">Starvation-inducible DNA-binding protein</fullName>
    </submittedName>
</protein>
<dbReference type="GO" id="GO:0016722">
    <property type="term" value="F:oxidoreductase activity, acting on metal ions"/>
    <property type="evidence" value="ECO:0007669"/>
    <property type="project" value="InterPro"/>
</dbReference>
<dbReference type="CDD" id="cd01043">
    <property type="entry name" value="DPS"/>
    <property type="match status" value="1"/>
</dbReference>
<dbReference type="OrthoDB" id="9797687at2"/>
<dbReference type="RefSeq" id="WP_091847990.1">
    <property type="nucleotide sequence ID" value="NZ_FMBL01000003.1"/>
</dbReference>
<dbReference type="STRING" id="1505727.GA0061077_1145"/>
<dbReference type="InterPro" id="IPR002177">
    <property type="entry name" value="DPS_DNA-bd"/>
</dbReference>
<gene>
    <name evidence="4" type="ORF">GA0061077_1145</name>
</gene>
<proteinExistence type="inferred from homology"/>
<reference evidence="5" key="1">
    <citation type="submission" date="2016-08" db="EMBL/GenBank/DDBJ databases">
        <authorList>
            <person name="Varghese N."/>
            <person name="Submissions Spin"/>
        </authorList>
    </citation>
    <scope>NUCLEOTIDE SEQUENCE [LARGE SCALE GENOMIC DNA]</scope>
    <source>
        <strain evidence="5">R-52791</strain>
    </source>
</reference>
<dbReference type="PANTHER" id="PTHR42932">
    <property type="entry name" value="GENERAL STRESS PROTEIN 20U"/>
    <property type="match status" value="1"/>
</dbReference>
<dbReference type="AlphaFoldDB" id="A0A1C4H6C6"/>
<dbReference type="InterPro" id="IPR008331">
    <property type="entry name" value="Ferritin_DPS_dom"/>
</dbReference>
<comment type="similarity">
    <text evidence="1 2">Belongs to the Dps family.</text>
</comment>
<keyword evidence="5" id="KW-1185">Reference proteome</keyword>
<keyword evidence="4" id="KW-0238">DNA-binding</keyword>
<accession>A0A1C4H6C6</accession>
<dbReference type="Proteomes" id="UP000242610">
    <property type="component" value="Unassembled WGS sequence"/>
</dbReference>
<dbReference type="EMBL" id="FMBL01000003">
    <property type="protein sequence ID" value="SCC80321.1"/>
    <property type="molecule type" value="Genomic_DNA"/>
</dbReference>
<evidence type="ECO:0000313" key="5">
    <source>
        <dbReference type="Proteomes" id="UP000242610"/>
    </source>
</evidence>